<dbReference type="InterPro" id="IPR007841">
    <property type="entry name" value="UPF0210"/>
</dbReference>
<sequence>MALIRALALHIPIIKHETGWIVKKSTELLDRTIICCKNVGSSPWTWRIVLPPLPTTIEYQNVKKMVLEISSSFSNIGVLIAIPFKMDSPYIDRIIDLIYENDNVYSSISCNDELCIDRVIDRIYGRARNTDINVYTNFAIAFGSWMESPYFPATANVSNTVGLSCSLRYADLIKKSLVDGNGDIVFEFVTRIDNLLESLSKCAGIPYLGMDLSLSPWLSESVAEIVEFLVGDRMGSIGSFNAIYVLNAYIRRLMKSAGVKTIGYNEVMLPVAEDLLLNERVGRGDVKLRDLMSFSIFCVPGVDMVAMPHYINYRRFLLDMLAIYEVKKTNTALRVIPTDLESGTRIILKRFGETYVVYT</sequence>
<dbReference type="PANTHER" id="PTHR37560:SF2">
    <property type="entry name" value="DUF711 DOMAIN-CONTAINING PROTEIN"/>
    <property type="match status" value="1"/>
</dbReference>
<gene>
    <name evidence="1" type="ORF">ENT87_00550</name>
    <name evidence="2" type="ORF">ENU30_03120</name>
</gene>
<comment type="caution">
    <text evidence="2">The sequence shown here is derived from an EMBL/GenBank/DDBJ whole genome shotgun (WGS) entry which is preliminary data.</text>
</comment>
<evidence type="ECO:0000313" key="1">
    <source>
        <dbReference type="EMBL" id="HGN36032.1"/>
    </source>
</evidence>
<dbReference type="Gene3D" id="3.20.70.20">
    <property type="match status" value="1"/>
</dbReference>
<dbReference type="SUPFAM" id="SSF51998">
    <property type="entry name" value="PFL-like glycyl radical enzymes"/>
    <property type="match status" value="1"/>
</dbReference>
<evidence type="ECO:0000313" key="2">
    <source>
        <dbReference type="EMBL" id="HGQ17962.1"/>
    </source>
</evidence>
<protein>
    <submittedName>
        <fullName evidence="2">DUF711 family protein</fullName>
    </submittedName>
</protein>
<dbReference type="EMBL" id="DTAI01000016">
    <property type="protein sequence ID" value="HGN36032.1"/>
    <property type="molecule type" value="Genomic_DNA"/>
</dbReference>
<dbReference type="PANTHER" id="PTHR37560">
    <property type="entry name" value="UPF0210 PROTEIN SPR0218"/>
    <property type="match status" value="1"/>
</dbReference>
<accession>A0A7J3JPJ8</accession>
<proteinExistence type="predicted"/>
<reference evidence="2" key="1">
    <citation type="journal article" date="2020" name="mSystems">
        <title>Genome- and Community-Level Interaction Insights into Carbon Utilization and Element Cycling Functions of Hydrothermarchaeota in Hydrothermal Sediment.</title>
        <authorList>
            <person name="Zhou Z."/>
            <person name="Liu Y."/>
            <person name="Xu W."/>
            <person name="Pan J."/>
            <person name="Luo Z.H."/>
            <person name="Li M."/>
        </authorList>
    </citation>
    <scope>NUCLEOTIDE SEQUENCE [LARGE SCALE GENOMIC DNA]</scope>
    <source>
        <strain evidence="1">SpSt-618</strain>
        <strain evidence="2">SpSt-657</strain>
    </source>
</reference>
<dbReference type="AlphaFoldDB" id="A0A7J3JPJ8"/>
<dbReference type="Pfam" id="PF05167">
    <property type="entry name" value="DUF711"/>
    <property type="match status" value="1"/>
</dbReference>
<name>A0A7J3JPJ8_9CREN</name>
<dbReference type="EMBL" id="DTBZ01000071">
    <property type="protein sequence ID" value="HGQ17962.1"/>
    <property type="molecule type" value="Genomic_DNA"/>
</dbReference>
<organism evidence="2">
    <name type="scientific">Ignisphaera aggregans</name>
    <dbReference type="NCBI Taxonomy" id="334771"/>
    <lineage>
        <taxon>Archaea</taxon>
        <taxon>Thermoproteota</taxon>
        <taxon>Thermoprotei</taxon>
        <taxon>Desulfurococcales</taxon>
        <taxon>Desulfurococcaceae</taxon>
        <taxon>Ignisphaera</taxon>
    </lineage>
</organism>